<evidence type="ECO:0000313" key="1">
    <source>
        <dbReference type="EMBL" id="CAL8087434.1"/>
    </source>
</evidence>
<reference evidence="1 2" key="1">
    <citation type="submission" date="2024-08" db="EMBL/GenBank/DDBJ databases">
        <authorList>
            <person name="Cucini C."/>
            <person name="Frati F."/>
        </authorList>
    </citation>
    <scope>NUCLEOTIDE SEQUENCE [LARGE SCALE GENOMIC DNA]</scope>
</reference>
<proteinExistence type="predicted"/>
<dbReference type="EMBL" id="CAXLJM020000020">
    <property type="protein sequence ID" value="CAL8087434.1"/>
    <property type="molecule type" value="Genomic_DNA"/>
</dbReference>
<gene>
    <name evidence="1" type="ORF">ODALV1_LOCUS6739</name>
</gene>
<evidence type="ECO:0000313" key="2">
    <source>
        <dbReference type="Proteomes" id="UP001642540"/>
    </source>
</evidence>
<organism evidence="1 2">
    <name type="scientific">Orchesella dallaii</name>
    <dbReference type="NCBI Taxonomy" id="48710"/>
    <lineage>
        <taxon>Eukaryota</taxon>
        <taxon>Metazoa</taxon>
        <taxon>Ecdysozoa</taxon>
        <taxon>Arthropoda</taxon>
        <taxon>Hexapoda</taxon>
        <taxon>Collembola</taxon>
        <taxon>Entomobryomorpha</taxon>
        <taxon>Entomobryoidea</taxon>
        <taxon>Orchesellidae</taxon>
        <taxon>Orchesellinae</taxon>
        <taxon>Orchesella</taxon>
    </lineage>
</organism>
<name>A0ABP1Q4Y3_9HEXA</name>
<sequence>MEGTASILSFLTSPSFTISTGGGLGKDLQGICAGTPMSEMEEALLALTVENRKLLLYSC</sequence>
<dbReference type="Proteomes" id="UP001642540">
    <property type="component" value="Unassembled WGS sequence"/>
</dbReference>
<keyword evidence="2" id="KW-1185">Reference proteome</keyword>
<accession>A0ABP1Q4Y3</accession>
<protein>
    <submittedName>
        <fullName evidence="1">Uncharacterized protein</fullName>
    </submittedName>
</protein>
<comment type="caution">
    <text evidence="1">The sequence shown here is derived from an EMBL/GenBank/DDBJ whole genome shotgun (WGS) entry which is preliminary data.</text>
</comment>